<protein>
    <submittedName>
        <fullName evidence="2">Uncharacterized protein</fullName>
    </submittedName>
</protein>
<gene>
    <name evidence="2" type="ORF">ACFQ5J_05925</name>
</gene>
<keyword evidence="1" id="KW-0732">Signal</keyword>
<keyword evidence="3" id="KW-1185">Reference proteome</keyword>
<name>A0ABW4E4E7_9LACO</name>
<feature type="chain" id="PRO_5046715253" evidence="1">
    <location>
        <begin position="24"/>
        <end position="165"/>
    </location>
</feature>
<dbReference type="RefSeq" id="WP_125753615.1">
    <property type="nucleotide sequence ID" value="NZ_JBHTON010000015.1"/>
</dbReference>
<evidence type="ECO:0000313" key="3">
    <source>
        <dbReference type="Proteomes" id="UP001597252"/>
    </source>
</evidence>
<dbReference type="Proteomes" id="UP001597252">
    <property type="component" value="Unassembled WGS sequence"/>
</dbReference>
<feature type="signal peptide" evidence="1">
    <location>
        <begin position="1"/>
        <end position="23"/>
    </location>
</feature>
<evidence type="ECO:0000313" key="2">
    <source>
        <dbReference type="EMBL" id="MFD1484764.1"/>
    </source>
</evidence>
<sequence>MKKLYSVLLVLVGAALLATFGIATVSANSGSTQDQANQSVTTLATKDAYYTKAAYASGNTATAKQAKNVINFSGVSNPGTEMKIADLFVGNGNSDVTRTVGYHVYGNQLEVNTTDLPEEVSEYYVTLSADGKTATVTETKNGVTRTRVGFSANVADQKLAANANN</sequence>
<evidence type="ECO:0000256" key="1">
    <source>
        <dbReference type="SAM" id="SignalP"/>
    </source>
</evidence>
<comment type="caution">
    <text evidence="2">The sequence shown here is derived from an EMBL/GenBank/DDBJ whole genome shotgun (WGS) entry which is preliminary data.</text>
</comment>
<dbReference type="EMBL" id="JBHTON010000015">
    <property type="protein sequence ID" value="MFD1484764.1"/>
    <property type="molecule type" value="Genomic_DNA"/>
</dbReference>
<reference evidence="3" key="1">
    <citation type="journal article" date="2019" name="Int. J. Syst. Evol. Microbiol.">
        <title>The Global Catalogue of Microorganisms (GCM) 10K type strain sequencing project: providing services to taxonomists for standard genome sequencing and annotation.</title>
        <authorList>
            <consortium name="The Broad Institute Genomics Platform"/>
            <consortium name="The Broad Institute Genome Sequencing Center for Infectious Disease"/>
            <person name="Wu L."/>
            <person name="Ma J."/>
        </authorList>
    </citation>
    <scope>NUCLEOTIDE SEQUENCE [LARGE SCALE GENOMIC DNA]</scope>
    <source>
        <strain evidence="3">CCM 8903</strain>
    </source>
</reference>
<accession>A0ABW4E4E7</accession>
<organism evidence="2 3">
    <name type="scientific">Lacticaseibacillus baoqingensis</name>
    <dbReference type="NCBI Taxonomy" id="2486013"/>
    <lineage>
        <taxon>Bacteria</taxon>
        <taxon>Bacillati</taxon>
        <taxon>Bacillota</taxon>
        <taxon>Bacilli</taxon>
        <taxon>Lactobacillales</taxon>
        <taxon>Lactobacillaceae</taxon>
        <taxon>Lacticaseibacillus</taxon>
    </lineage>
</organism>
<proteinExistence type="predicted"/>